<proteinExistence type="predicted"/>
<feature type="region of interest" description="Disordered" evidence="1">
    <location>
        <begin position="52"/>
        <end position="82"/>
    </location>
</feature>
<dbReference type="AlphaFoldDB" id="A0A6A6SW45"/>
<dbReference type="Proteomes" id="UP000799324">
    <property type="component" value="Unassembled WGS sequence"/>
</dbReference>
<organism evidence="2 3">
    <name type="scientific">Lophiostoma macrostomum CBS 122681</name>
    <dbReference type="NCBI Taxonomy" id="1314788"/>
    <lineage>
        <taxon>Eukaryota</taxon>
        <taxon>Fungi</taxon>
        <taxon>Dikarya</taxon>
        <taxon>Ascomycota</taxon>
        <taxon>Pezizomycotina</taxon>
        <taxon>Dothideomycetes</taxon>
        <taxon>Pleosporomycetidae</taxon>
        <taxon>Pleosporales</taxon>
        <taxon>Lophiostomataceae</taxon>
        <taxon>Lophiostoma</taxon>
    </lineage>
</organism>
<evidence type="ECO:0000256" key="1">
    <source>
        <dbReference type="SAM" id="MobiDB-lite"/>
    </source>
</evidence>
<accession>A0A6A6SW45</accession>
<gene>
    <name evidence="2" type="ORF">K491DRAFT_100321</name>
</gene>
<protein>
    <submittedName>
        <fullName evidence="2">Uncharacterized protein</fullName>
    </submittedName>
</protein>
<sequence>MKVPTSYGLFILPSYLSQVLFSSSHVQPCPHLSSSRSSQSPQLMYRYHHHYAPLPQPTSHASTDRPPRHPAHKAPAQHALKAPCSRSTGRAAGIAHRPGLSSGALYGRRLAGLRGKGVRRRQMGRRMERWTGRKMSLGVVLGEGEGEEGVLLLGSWRELGFDLRL</sequence>
<evidence type="ECO:0000313" key="2">
    <source>
        <dbReference type="EMBL" id="KAF2651287.1"/>
    </source>
</evidence>
<feature type="compositionally biased region" description="Low complexity" evidence="1">
    <location>
        <begin position="73"/>
        <end position="82"/>
    </location>
</feature>
<evidence type="ECO:0000313" key="3">
    <source>
        <dbReference type="Proteomes" id="UP000799324"/>
    </source>
</evidence>
<name>A0A6A6SW45_9PLEO</name>
<dbReference type="EMBL" id="MU004430">
    <property type="protein sequence ID" value="KAF2651287.1"/>
    <property type="molecule type" value="Genomic_DNA"/>
</dbReference>
<keyword evidence="3" id="KW-1185">Reference proteome</keyword>
<reference evidence="2" key="1">
    <citation type="journal article" date="2020" name="Stud. Mycol.">
        <title>101 Dothideomycetes genomes: a test case for predicting lifestyles and emergence of pathogens.</title>
        <authorList>
            <person name="Haridas S."/>
            <person name="Albert R."/>
            <person name="Binder M."/>
            <person name="Bloem J."/>
            <person name="Labutti K."/>
            <person name="Salamov A."/>
            <person name="Andreopoulos B."/>
            <person name="Baker S."/>
            <person name="Barry K."/>
            <person name="Bills G."/>
            <person name="Bluhm B."/>
            <person name="Cannon C."/>
            <person name="Castanera R."/>
            <person name="Culley D."/>
            <person name="Daum C."/>
            <person name="Ezra D."/>
            <person name="Gonzalez J."/>
            <person name="Henrissat B."/>
            <person name="Kuo A."/>
            <person name="Liang C."/>
            <person name="Lipzen A."/>
            <person name="Lutzoni F."/>
            <person name="Magnuson J."/>
            <person name="Mondo S."/>
            <person name="Nolan M."/>
            <person name="Ohm R."/>
            <person name="Pangilinan J."/>
            <person name="Park H.-J."/>
            <person name="Ramirez L."/>
            <person name="Alfaro M."/>
            <person name="Sun H."/>
            <person name="Tritt A."/>
            <person name="Yoshinaga Y."/>
            <person name="Zwiers L.-H."/>
            <person name="Turgeon B."/>
            <person name="Goodwin S."/>
            <person name="Spatafora J."/>
            <person name="Crous P."/>
            <person name="Grigoriev I."/>
        </authorList>
    </citation>
    <scope>NUCLEOTIDE SEQUENCE</scope>
    <source>
        <strain evidence="2">CBS 122681</strain>
    </source>
</reference>